<organism evidence="1">
    <name type="scientific">Rhizophora mucronata</name>
    <name type="common">Asiatic mangrove</name>
    <dbReference type="NCBI Taxonomy" id="61149"/>
    <lineage>
        <taxon>Eukaryota</taxon>
        <taxon>Viridiplantae</taxon>
        <taxon>Streptophyta</taxon>
        <taxon>Embryophyta</taxon>
        <taxon>Tracheophyta</taxon>
        <taxon>Spermatophyta</taxon>
        <taxon>Magnoliopsida</taxon>
        <taxon>eudicotyledons</taxon>
        <taxon>Gunneridae</taxon>
        <taxon>Pentapetalae</taxon>
        <taxon>rosids</taxon>
        <taxon>fabids</taxon>
        <taxon>Malpighiales</taxon>
        <taxon>Rhizophoraceae</taxon>
        <taxon>Rhizophora</taxon>
    </lineage>
</organism>
<name>A0A2P2J145_RHIMU</name>
<proteinExistence type="predicted"/>
<dbReference type="AlphaFoldDB" id="A0A2P2J145"/>
<accession>A0A2P2J145</accession>
<protein>
    <submittedName>
        <fullName evidence="1">Root phototropism protein 3</fullName>
    </submittedName>
</protein>
<evidence type="ECO:0000313" key="1">
    <source>
        <dbReference type="EMBL" id="MBW87171.1"/>
    </source>
</evidence>
<reference evidence="1" key="1">
    <citation type="submission" date="2018-02" db="EMBL/GenBank/DDBJ databases">
        <title>Rhizophora mucronata_Transcriptome.</title>
        <authorList>
            <person name="Meera S.P."/>
            <person name="Sreeshan A."/>
            <person name="Augustine A."/>
        </authorList>
    </citation>
    <scope>NUCLEOTIDE SEQUENCE</scope>
    <source>
        <tissue evidence="1">Leaf</tissue>
    </source>
</reference>
<sequence length="30" mass="3547">MQASIESFWQSITRQRRFLSCSDSVGWALR</sequence>
<dbReference type="EMBL" id="GGEC01006688">
    <property type="protein sequence ID" value="MBW87171.1"/>
    <property type="molecule type" value="Transcribed_RNA"/>
</dbReference>